<proteinExistence type="predicted"/>
<dbReference type="InterPro" id="IPR019193">
    <property type="entry name" value="UBQ-conj_enz_E2-bd_prot"/>
</dbReference>
<protein>
    <submittedName>
        <fullName evidence="2">Uncharacterized protein</fullName>
    </submittedName>
</protein>
<evidence type="ECO:0000313" key="3">
    <source>
        <dbReference type="Proteomes" id="UP000594260"/>
    </source>
</evidence>
<keyword evidence="3" id="KW-1185">Reference proteome</keyword>
<organism evidence="2 3">
    <name type="scientific">Varroa destructor</name>
    <name type="common">Honeybee mite</name>
    <dbReference type="NCBI Taxonomy" id="109461"/>
    <lineage>
        <taxon>Eukaryota</taxon>
        <taxon>Metazoa</taxon>
        <taxon>Ecdysozoa</taxon>
        <taxon>Arthropoda</taxon>
        <taxon>Chelicerata</taxon>
        <taxon>Arachnida</taxon>
        <taxon>Acari</taxon>
        <taxon>Parasitiformes</taxon>
        <taxon>Mesostigmata</taxon>
        <taxon>Gamasina</taxon>
        <taxon>Dermanyssoidea</taxon>
        <taxon>Varroidae</taxon>
        <taxon>Varroa</taxon>
    </lineage>
</organism>
<dbReference type="InParanoid" id="A0A7M7JAM0"/>
<dbReference type="AlphaFoldDB" id="A0A7M7JAM0"/>
<dbReference type="OrthoDB" id="10614701at2759"/>
<dbReference type="RefSeq" id="XP_022649136.1">
    <property type="nucleotide sequence ID" value="XM_022793401.1"/>
</dbReference>
<feature type="compositionally biased region" description="Basic and acidic residues" evidence="1">
    <location>
        <begin position="276"/>
        <end position="296"/>
    </location>
</feature>
<feature type="region of interest" description="Disordered" evidence="1">
    <location>
        <begin position="256"/>
        <end position="296"/>
    </location>
</feature>
<dbReference type="KEGG" id="vde:111245268"/>
<dbReference type="Proteomes" id="UP000594260">
    <property type="component" value="Unplaced"/>
</dbReference>
<dbReference type="RefSeq" id="XP_022649137.1">
    <property type="nucleotide sequence ID" value="XM_022793402.1"/>
</dbReference>
<dbReference type="RefSeq" id="XP_022649139.1">
    <property type="nucleotide sequence ID" value="XM_022793404.1"/>
</dbReference>
<accession>A0A7M7JAM0</accession>
<reference evidence="2" key="1">
    <citation type="submission" date="2021-01" db="UniProtKB">
        <authorList>
            <consortium name="EnsemblMetazoa"/>
        </authorList>
    </citation>
    <scope>IDENTIFICATION</scope>
</reference>
<dbReference type="EnsemblMetazoa" id="XM_022793405">
    <property type="protein sequence ID" value="XP_022649140"/>
    <property type="gene ID" value="LOC111245268"/>
</dbReference>
<dbReference type="EnsemblMetazoa" id="XM_022793401">
    <property type="protein sequence ID" value="XP_022649136"/>
    <property type="gene ID" value="LOC111245268"/>
</dbReference>
<dbReference type="Pfam" id="PF09814">
    <property type="entry name" value="HECT_2"/>
    <property type="match status" value="1"/>
</dbReference>
<evidence type="ECO:0000256" key="1">
    <source>
        <dbReference type="SAM" id="MobiDB-lite"/>
    </source>
</evidence>
<evidence type="ECO:0000313" key="2">
    <source>
        <dbReference type="EnsemblMetazoa" id="XP_022649139"/>
    </source>
</evidence>
<dbReference type="EnsemblMetazoa" id="XM_022793404">
    <property type="protein sequence ID" value="XP_022649139"/>
    <property type="gene ID" value="LOC111245268"/>
</dbReference>
<dbReference type="EnsemblMetazoa" id="XM_022793402">
    <property type="protein sequence ID" value="XP_022649137"/>
    <property type="gene ID" value="LOC111245268"/>
</dbReference>
<name>A0A7M7JAM0_VARDE</name>
<sequence>MYSTSPLQQPLLNSVLPETATASQCKLNGIFLMEFRPRHNICTFSVRSNITCIDIEVRLQPKQIEFYFPYKEESICFQMPPFFQLDLRGLSKFDTDHTWTTLEDGTLSSIYSTSSGLTFIKCRMINPPDTPVPSVFRGEFEQASNRFHDIRCEACLSSMLKKPVLFRRILPCPNSGLCPSENDFFCHPVHENGRNCQGQPHENSGTTTPNYRVALEEAANAEEAAYAERDAAKAVAALRIVQTVVTVAATRTVCTKDNSQDTGNLPLGPVETVLSNDKRASTSSRHEEEPKEEKRTCIEDPYSKTISIKPSYSALQLSSVTLKKRFVKNIVSTSNATQGEEEEASIAKYPNENVKDVDLVVNTGSILKQTVRIKQEDGHLQVSLPDISEYFTYVSRENERLANVKQKPITLDASELFFTVNKFVVDEEILSDDVAKQILGDSILCPECKIIVGVTTYPRSQPVKSNSRRVSFYRVRVLLENCENQEVIAKLSYQQLIARLLRQLIAYKFQVRLFLMSESSPDVLVIWVMESDILVYDSEISFEPDTEKKQIHFKRVSSSRLNRFLLLTIISFGSFAGMEKRIIRYLLHIFAFLKHVALALYREIKYISGNKNTSVKTDAYIIIRFGCFSFFIH</sequence>
<dbReference type="GeneID" id="111245268"/>
<dbReference type="RefSeq" id="XP_022649140.1">
    <property type="nucleotide sequence ID" value="XM_022793405.1"/>
</dbReference>